<keyword evidence="3" id="KW-1185">Reference proteome</keyword>
<evidence type="ECO:0000313" key="3">
    <source>
        <dbReference type="Proteomes" id="UP001215151"/>
    </source>
</evidence>
<dbReference type="PANTHER" id="PTHR40780:SF2">
    <property type="entry name" value="DUF3669 DOMAIN-CONTAINING PROTEIN"/>
    <property type="match status" value="1"/>
</dbReference>
<evidence type="ECO:0000313" key="2">
    <source>
        <dbReference type="EMBL" id="KAJ8490061.1"/>
    </source>
</evidence>
<dbReference type="InterPro" id="IPR022137">
    <property type="entry name" value="Znf_prot_DUF3669"/>
</dbReference>
<name>A0AAD7XGK4_9APHY</name>
<feature type="domain" description="DUF3669" evidence="1">
    <location>
        <begin position="236"/>
        <end position="287"/>
    </location>
</feature>
<dbReference type="AlphaFoldDB" id="A0AAD7XGK4"/>
<dbReference type="Proteomes" id="UP001215151">
    <property type="component" value="Unassembled WGS sequence"/>
</dbReference>
<reference evidence="2" key="1">
    <citation type="submission" date="2022-11" db="EMBL/GenBank/DDBJ databases">
        <title>Genome Sequence of Cubamyces cubensis.</title>
        <authorList>
            <person name="Buettner E."/>
        </authorList>
    </citation>
    <scope>NUCLEOTIDE SEQUENCE</scope>
    <source>
        <strain evidence="2">MPL-01</strain>
    </source>
</reference>
<evidence type="ECO:0000259" key="1">
    <source>
        <dbReference type="Pfam" id="PF12417"/>
    </source>
</evidence>
<sequence>MSLSANASSETHSLEATVPVRIGAGSFATIYALPGRAIVSKVVHLQDHLAQIKHEYETLHNIHGTLCNTDSIFAIPRALAFFDPSAQELLYHPPSPHRGPLRQARSPFNTAFFADLPPRACYVMDRVAPLPRSIAQLIRTSMYPPKASELPTPLLGRLYFGKELRPSAFVNTSNFPIDVARYRLLQDQSADELSPIEEVAEGMGEMLSRIHWNAGYDARDVEFVLAGDIYSAAARLYIIDFNQMQSFNKSHNDVTPLVEAFFSNDPYYPRPIPGDQLYQRFKQAYIRSCTLDHLPGANFFLREIENYQATKTVTS</sequence>
<comment type="caution">
    <text evidence="2">The sequence shown here is derived from an EMBL/GenBank/DDBJ whole genome shotgun (WGS) entry which is preliminary data.</text>
</comment>
<organism evidence="2 3">
    <name type="scientific">Trametes cubensis</name>
    <dbReference type="NCBI Taxonomy" id="1111947"/>
    <lineage>
        <taxon>Eukaryota</taxon>
        <taxon>Fungi</taxon>
        <taxon>Dikarya</taxon>
        <taxon>Basidiomycota</taxon>
        <taxon>Agaricomycotina</taxon>
        <taxon>Agaricomycetes</taxon>
        <taxon>Polyporales</taxon>
        <taxon>Polyporaceae</taxon>
        <taxon>Trametes</taxon>
    </lineage>
</organism>
<accession>A0AAD7XGK4</accession>
<protein>
    <recommendedName>
        <fullName evidence="1">DUF3669 domain-containing protein</fullName>
    </recommendedName>
</protein>
<dbReference type="Pfam" id="PF12417">
    <property type="entry name" value="DUF3669"/>
    <property type="match status" value="1"/>
</dbReference>
<proteinExistence type="predicted"/>
<gene>
    <name evidence="2" type="ORF">ONZ51_g2558</name>
</gene>
<dbReference type="PANTHER" id="PTHR40780">
    <property type="entry name" value="DUF3669 DOMAIN-CONTAINING PROTEIN"/>
    <property type="match status" value="1"/>
</dbReference>
<dbReference type="EMBL" id="JAPEVG010000040">
    <property type="protein sequence ID" value="KAJ8490061.1"/>
    <property type="molecule type" value="Genomic_DNA"/>
</dbReference>